<proteinExistence type="predicted"/>
<dbReference type="OrthoDB" id="2445862at2759"/>
<comment type="caution">
    <text evidence="1">The sequence shown here is derived from an EMBL/GenBank/DDBJ whole genome shotgun (WGS) entry which is preliminary data.</text>
</comment>
<keyword evidence="2" id="KW-1185">Reference proteome</keyword>
<sequence length="160" mass="18600">SFTCDQATQISQNLLNYYNNEPFFNLTTLELRAYWKHISYQAGALKILALKIFAIRPYSVGVEQLFSCMGMTKTKIRNRLATSILKMISQINLALSIEVSKKNSTKKLVEKDKDIDNLDNYYKELFFSDFTKEEDNKLEFSHIQEISLESIQNNSESFIE</sequence>
<gene>
    <name evidence="1" type="ORF">CPELLU_LOCUS19393</name>
</gene>
<dbReference type="AlphaFoldDB" id="A0A9N9KAA6"/>
<dbReference type="InterPro" id="IPR012337">
    <property type="entry name" value="RNaseH-like_sf"/>
</dbReference>
<organism evidence="1 2">
    <name type="scientific">Cetraspora pellucida</name>
    <dbReference type="NCBI Taxonomy" id="1433469"/>
    <lineage>
        <taxon>Eukaryota</taxon>
        <taxon>Fungi</taxon>
        <taxon>Fungi incertae sedis</taxon>
        <taxon>Mucoromycota</taxon>
        <taxon>Glomeromycotina</taxon>
        <taxon>Glomeromycetes</taxon>
        <taxon>Diversisporales</taxon>
        <taxon>Gigasporaceae</taxon>
        <taxon>Cetraspora</taxon>
    </lineage>
</organism>
<evidence type="ECO:0000313" key="2">
    <source>
        <dbReference type="Proteomes" id="UP000789759"/>
    </source>
</evidence>
<name>A0A9N9KAA6_9GLOM</name>
<dbReference type="EMBL" id="CAJVQA010046093">
    <property type="protein sequence ID" value="CAG8817961.1"/>
    <property type="molecule type" value="Genomic_DNA"/>
</dbReference>
<feature type="non-terminal residue" evidence="1">
    <location>
        <position position="160"/>
    </location>
</feature>
<reference evidence="1" key="1">
    <citation type="submission" date="2021-06" db="EMBL/GenBank/DDBJ databases">
        <authorList>
            <person name="Kallberg Y."/>
            <person name="Tangrot J."/>
            <person name="Rosling A."/>
        </authorList>
    </citation>
    <scope>NUCLEOTIDE SEQUENCE</scope>
    <source>
        <strain evidence="1">FL966</strain>
    </source>
</reference>
<evidence type="ECO:0000313" key="1">
    <source>
        <dbReference type="EMBL" id="CAG8817961.1"/>
    </source>
</evidence>
<dbReference type="Proteomes" id="UP000789759">
    <property type="component" value="Unassembled WGS sequence"/>
</dbReference>
<accession>A0A9N9KAA6</accession>
<feature type="non-terminal residue" evidence="1">
    <location>
        <position position="1"/>
    </location>
</feature>
<dbReference type="SUPFAM" id="SSF53098">
    <property type="entry name" value="Ribonuclease H-like"/>
    <property type="match status" value="1"/>
</dbReference>
<protein>
    <submittedName>
        <fullName evidence="1">4537_t:CDS:1</fullName>
    </submittedName>
</protein>